<gene>
    <name evidence="2" type="ORF">GUITHDRAFT_160506</name>
</gene>
<dbReference type="KEGG" id="gtt:GUITHDRAFT_160506"/>
<evidence type="ECO:0000313" key="4">
    <source>
        <dbReference type="Proteomes" id="UP000011087"/>
    </source>
</evidence>
<dbReference type="PaxDb" id="55529-EKX54725"/>
<feature type="region of interest" description="Disordered" evidence="1">
    <location>
        <begin position="1"/>
        <end position="21"/>
    </location>
</feature>
<dbReference type="AlphaFoldDB" id="L1K2P2"/>
<dbReference type="Proteomes" id="UP000011087">
    <property type="component" value="Unassembled WGS sequence"/>
</dbReference>
<protein>
    <submittedName>
        <fullName evidence="2 3">Uncharacterized protein</fullName>
    </submittedName>
</protein>
<dbReference type="EMBL" id="JH992966">
    <property type="protein sequence ID" value="EKX54725.1"/>
    <property type="molecule type" value="Genomic_DNA"/>
</dbReference>
<dbReference type="GeneID" id="17311760"/>
<evidence type="ECO:0000256" key="1">
    <source>
        <dbReference type="SAM" id="MobiDB-lite"/>
    </source>
</evidence>
<reference evidence="4" key="2">
    <citation type="submission" date="2012-11" db="EMBL/GenBank/DDBJ databases">
        <authorList>
            <person name="Kuo A."/>
            <person name="Curtis B.A."/>
            <person name="Tanifuji G."/>
            <person name="Burki F."/>
            <person name="Gruber A."/>
            <person name="Irimia M."/>
            <person name="Maruyama S."/>
            <person name="Arias M.C."/>
            <person name="Ball S.G."/>
            <person name="Gile G.H."/>
            <person name="Hirakawa Y."/>
            <person name="Hopkins J.F."/>
            <person name="Rensing S.A."/>
            <person name="Schmutz J."/>
            <person name="Symeonidi A."/>
            <person name="Elias M."/>
            <person name="Eveleigh R.J."/>
            <person name="Herman E.K."/>
            <person name="Klute M.J."/>
            <person name="Nakayama T."/>
            <person name="Obornik M."/>
            <person name="Reyes-Prieto A."/>
            <person name="Armbrust E.V."/>
            <person name="Aves S.J."/>
            <person name="Beiko R.G."/>
            <person name="Coutinho P."/>
            <person name="Dacks J.B."/>
            <person name="Durnford D.G."/>
            <person name="Fast N.M."/>
            <person name="Green B.R."/>
            <person name="Grisdale C."/>
            <person name="Hempe F."/>
            <person name="Henrissat B."/>
            <person name="Hoppner M.P."/>
            <person name="Ishida K.-I."/>
            <person name="Kim E."/>
            <person name="Koreny L."/>
            <person name="Kroth P.G."/>
            <person name="Liu Y."/>
            <person name="Malik S.-B."/>
            <person name="Maier U.G."/>
            <person name="McRose D."/>
            <person name="Mock T."/>
            <person name="Neilson J.A."/>
            <person name="Onodera N.T."/>
            <person name="Poole A.M."/>
            <person name="Pritham E.J."/>
            <person name="Richards T.A."/>
            <person name="Rocap G."/>
            <person name="Roy S.W."/>
            <person name="Sarai C."/>
            <person name="Schaack S."/>
            <person name="Shirato S."/>
            <person name="Slamovits C.H."/>
            <person name="Spencer D.F."/>
            <person name="Suzuki S."/>
            <person name="Worden A.Z."/>
            <person name="Zauner S."/>
            <person name="Barry K."/>
            <person name="Bell C."/>
            <person name="Bharti A.K."/>
            <person name="Crow J.A."/>
            <person name="Grimwood J."/>
            <person name="Kramer R."/>
            <person name="Lindquist E."/>
            <person name="Lucas S."/>
            <person name="Salamov A."/>
            <person name="McFadden G.I."/>
            <person name="Lane C.E."/>
            <person name="Keeling P.J."/>
            <person name="Gray M.W."/>
            <person name="Grigoriev I.V."/>
            <person name="Archibald J.M."/>
        </authorList>
    </citation>
    <scope>NUCLEOTIDE SEQUENCE</scope>
    <source>
        <strain evidence="4">CCMP2712</strain>
    </source>
</reference>
<reference evidence="3" key="3">
    <citation type="submission" date="2016-03" db="UniProtKB">
        <authorList>
            <consortium name="EnsemblProtists"/>
        </authorList>
    </citation>
    <scope>IDENTIFICATION</scope>
</reference>
<evidence type="ECO:0000313" key="3">
    <source>
        <dbReference type="EnsemblProtists" id="EKX54725"/>
    </source>
</evidence>
<feature type="compositionally biased region" description="Basic and acidic residues" evidence="1">
    <location>
        <begin position="11"/>
        <end position="21"/>
    </location>
</feature>
<reference evidence="2 4" key="1">
    <citation type="journal article" date="2012" name="Nature">
        <title>Algal genomes reveal evolutionary mosaicism and the fate of nucleomorphs.</title>
        <authorList>
            <consortium name="DOE Joint Genome Institute"/>
            <person name="Curtis B.A."/>
            <person name="Tanifuji G."/>
            <person name="Burki F."/>
            <person name="Gruber A."/>
            <person name="Irimia M."/>
            <person name="Maruyama S."/>
            <person name="Arias M.C."/>
            <person name="Ball S.G."/>
            <person name="Gile G.H."/>
            <person name="Hirakawa Y."/>
            <person name="Hopkins J.F."/>
            <person name="Kuo A."/>
            <person name="Rensing S.A."/>
            <person name="Schmutz J."/>
            <person name="Symeonidi A."/>
            <person name="Elias M."/>
            <person name="Eveleigh R.J."/>
            <person name="Herman E.K."/>
            <person name="Klute M.J."/>
            <person name="Nakayama T."/>
            <person name="Obornik M."/>
            <person name="Reyes-Prieto A."/>
            <person name="Armbrust E.V."/>
            <person name="Aves S.J."/>
            <person name="Beiko R.G."/>
            <person name="Coutinho P."/>
            <person name="Dacks J.B."/>
            <person name="Durnford D.G."/>
            <person name="Fast N.M."/>
            <person name="Green B.R."/>
            <person name="Grisdale C.J."/>
            <person name="Hempel F."/>
            <person name="Henrissat B."/>
            <person name="Hoppner M.P."/>
            <person name="Ishida K."/>
            <person name="Kim E."/>
            <person name="Koreny L."/>
            <person name="Kroth P.G."/>
            <person name="Liu Y."/>
            <person name="Malik S.B."/>
            <person name="Maier U.G."/>
            <person name="McRose D."/>
            <person name="Mock T."/>
            <person name="Neilson J.A."/>
            <person name="Onodera N.T."/>
            <person name="Poole A.M."/>
            <person name="Pritham E.J."/>
            <person name="Richards T.A."/>
            <person name="Rocap G."/>
            <person name="Roy S.W."/>
            <person name="Sarai C."/>
            <person name="Schaack S."/>
            <person name="Shirato S."/>
            <person name="Slamovits C.H."/>
            <person name="Spencer D.F."/>
            <person name="Suzuki S."/>
            <person name="Worden A.Z."/>
            <person name="Zauner S."/>
            <person name="Barry K."/>
            <person name="Bell C."/>
            <person name="Bharti A.K."/>
            <person name="Crow J.A."/>
            <person name="Grimwood J."/>
            <person name="Kramer R."/>
            <person name="Lindquist E."/>
            <person name="Lucas S."/>
            <person name="Salamov A."/>
            <person name="McFadden G.I."/>
            <person name="Lane C.E."/>
            <person name="Keeling P.J."/>
            <person name="Gray M.W."/>
            <person name="Grigoriev I.V."/>
            <person name="Archibald J.M."/>
        </authorList>
    </citation>
    <scope>NUCLEOTIDE SEQUENCE</scope>
    <source>
        <strain evidence="2 4">CCMP2712</strain>
    </source>
</reference>
<dbReference type="RefSeq" id="XP_005841705.1">
    <property type="nucleotide sequence ID" value="XM_005841648.1"/>
</dbReference>
<keyword evidence="4" id="KW-1185">Reference proteome</keyword>
<dbReference type="InterPro" id="IPR043132">
    <property type="entry name" value="BCAT-like_C"/>
</dbReference>
<name>L1K2P2_GUITC</name>
<evidence type="ECO:0000313" key="2">
    <source>
        <dbReference type="EMBL" id="EKX54725.1"/>
    </source>
</evidence>
<sequence length="363" mass="40260">MASDAPAASSHPEETKSQERCGEEAMSLLNCLVQGKEDCTKRDKVVMVKNEEVIASSASVLEYLSLVKGNRGRMGSMRYRWVRNVGSKSFRLQEIVDRLAKDVFYDINKCDGDNLSSAERASLLARQGVLAYICEPNSLRDILEHNITIAHNELQERMQHVVGDKESKDESTVMICLSWGTAPDQAGGRSAERKYVDVVVHMSAQEIFDDDQTFVRIVKPSKKKTVHDRNSTSSARAGKKESEITIMATSEGRLEEHDFAQLVVVRGKEVIASEEISTDVICEMAAMEFAKRGYTLVRCRLLVDDILGADEVFVVGSLPLCSSVSRVEVEGGDAGDVWERKQKTSLSQSVKESLREAMLAQTT</sequence>
<organism evidence="2">
    <name type="scientific">Guillardia theta (strain CCMP2712)</name>
    <name type="common">Cryptophyte</name>
    <dbReference type="NCBI Taxonomy" id="905079"/>
    <lineage>
        <taxon>Eukaryota</taxon>
        <taxon>Cryptophyceae</taxon>
        <taxon>Pyrenomonadales</taxon>
        <taxon>Geminigeraceae</taxon>
        <taxon>Guillardia</taxon>
    </lineage>
</organism>
<accession>L1K2P2</accession>
<dbReference type="Gene3D" id="3.20.10.10">
    <property type="entry name" value="D-amino Acid Aminotransferase, subunit A, domain 2"/>
    <property type="match status" value="1"/>
</dbReference>
<proteinExistence type="predicted"/>
<dbReference type="HOGENOM" id="CLU_763848_0_0_1"/>
<dbReference type="EnsemblProtists" id="EKX54725">
    <property type="protein sequence ID" value="EKX54725"/>
    <property type="gene ID" value="GUITHDRAFT_160506"/>
</dbReference>